<sequence>MSAKQAVGAYGERVALRYLEQAGLVVLDRNWRCAAGELDIVAREGDALVVCEVKTRRGERHGTPAEAVIAAKAARLRRLAMHWIQASGVHPATVRFDVVSVRPQRSGPARVDHLRGAF</sequence>
<dbReference type="InterPro" id="IPR003509">
    <property type="entry name" value="UPF0102_YraN-like"/>
</dbReference>
<comment type="caution">
    <text evidence="3">The sequence shown here is derived from an EMBL/GenBank/DDBJ whole genome shotgun (WGS) entry which is preliminary data.</text>
</comment>
<dbReference type="NCBIfam" id="NF009150">
    <property type="entry name" value="PRK12497.1-3"/>
    <property type="match status" value="1"/>
</dbReference>
<dbReference type="InterPro" id="IPR011856">
    <property type="entry name" value="tRNA_endonuc-like_dom_sf"/>
</dbReference>
<evidence type="ECO:0000256" key="1">
    <source>
        <dbReference type="ARBA" id="ARBA00006738"/>
    </source>
</evidence>
<dbReference type="HAMAP" id="MF_00048">
    <property type="entry name" value="UPF0102"/>
    <property type="match status" value="1"/>
</dbReference>
<evidence type="ECO:0000313" key="4">
    <source>
        <dbReference type="Proteomes" id="UP001500967"/>
    </source>
</evidence>
<evidence type="ECO:0000256" key="2">
    <source>
        <dbReference type="HAMAP-Rule" id="MF_00048"/>
    </source>
</evidence>
<dbReference type="InterPro" id="IPR011335">
    <property type="entry name" value="Restrct_endonuc-II-like"/>
</dbReference>
<dbReference type="RefSeq" id="WP_344654090.1">
    <property type="nucleotide sequence ID" value="NZ_BAAAGX010000042.1"/>
</dbReference>
<dbReference type="PANTHER" id="PTHR34039">
    <property type="entry name" value="UPF0102 PROTEIN YRAN"/>
    <property type="match status" value="1"/>
</dbReference>
<proteinExistence type="inferred from homology"/>
<gene>
    <name evidence="3" type="ORF">GCM10009539_79030</name>
</gene>
<protein>
    <recommendedName>
        <fullName evidence="2">UPF0102 protein GCM10009539_79030</fullName>
    </recommendedName>
</protein>
<keyword evidence="4" id="KW-1185">Reference proteome</keyword>
<dbReference type="EMBL" id="BAAAGX010000042">
    <property type="protein sequence ID" value="GAA0279365.1"/>
    <property type="molecule type" value="Genomic_DNA"/>
</dbReference>
<dbReference type="Proteomes" id="UP001500967">
    <property type="component" value="Unassembled WGS sequence"/>
</dbReference>
<reference evidence="3 4" key="1">
    <citation type="journal article" date="2019" name="Int. J. Syst. Evol. Microbiol.">
        <title>The Global Catalogue of Microorganisms (GCM) 10K type strain sequencing project: providing services to taxonomists for standard genome sequencing and annotation.</title>
        <authorList>
            <consortium name="The Broad Institute Genomics Platform"/>
            <consortium name="The Broad Institute Genome Sequencing Center for Infectious Disease"/>
            <person name="Wu L."/>
            <person name="Ma J."/>
        </authorList>
    </citation>
    <scope>NUCLEOTIDE SEQUENCE [LARGE SCALE GENOMIC DNA]</scope>
    <source>
        <strain evidence="3 4">JCM 10425</strain>
    </source>
</reference>
<dbReference type="CDD" id="cd20736">
    <property type="entry name" value="PoNe_Nuclease"/>
    <property type="match status" value="1"/>
</dbReference>
<evidence type="ECO:0000313" key="3">
    <source>
        <dbReference type="EMBL" id="GAA0279365.1"/>
    </source>
</evidence>
<accession>A0ABN0V7F7</accession>
<dbReference type="Gene3D" id="3.40.1350.10">
    <property type="match status" value="1"/>
</dbReference>
<comment type="similarity">
    <text evidence="1 2">Belongs to the UPF0102 family.</text>
</comment>
<dbReference type="SUPFAM" id="SSF52980">
    <property type="entry name" value="Restriction endonuclease-like"/>
    <property type="match status" value="1"/>
</dbReference>
<organism evidence="3 4">
    <name type="scientific">Cryptosporangium japonicum</name>
    <dbReference type="NCBI Taxonomy" id="80872"/>
    <lineage>
        <taxon>Bacteria</taxon>
        <taxon>Bacillati</taxon>
        <taxon>Actinomycetota</taxon>
        <taxon>Actinomycetes</taxon>
        <taxon>Cryptosporangiales</taxon>
        <taxon>Cryptosporangiaceae</taxon>
        <taxon>Cryptosporangium</taxon>
    </lineage>
</organism>
<dbReference type="Pfam" id="PF02021">
    <property type="entry name" value="UPF0102"/>
    <property type="match status" value="1"/>
</dbReference>
<name>A0ABN0V7F7_9ACTN</name>
<dbReference type="NCBIfam" id="NF009154">
    <property type="entry name" value="PRK12497.3-3"/>
    <property type="match status" value="1"/>
</dbReference>
<dbReference type="PANTHER" id="PTHR34039:SF1">
    <property type="entry name" value="UPF0102 PROTEIN YRAN"/>
    <property type="match status" value="1"/>
</dbReference>